<comment type="similarity">
    <text evidence="2">Belongs to the TDE1 family.</text>
</comment>
<dbReference type="InterPro" id="IPR035992">
    <property type="entry name" value="Ricin_B-like_lectins"/>
</dbReference>
<sequence length="841" mass="86977">MGAAVTAPLGAAATCLGGCCGTFTAGCCYHLAGSGQVGSAQAARTVLVMLQAFTAALAAVAAATPSHWLPWTCDKLGSVSMGDLGICGCAGELACYSDQLVYRAEAAGVLVFLTLLAMAAGGCVEGASRSASVAKFMAVLLIGFVLLFVPNEILSVFGTAATAASAVFLTVQAVMLIDFAYTWNEVWFAKATEARRVAPGSRRAKQWEGGILTSSAVLAALSLVGVVCLFVAVADVGARSVAAVAWLLAAALLVVSITDTCEHGALLTSCVVMAYTTWLVWETLAMLPSGDGPRLPAWAALSVCGISLLSFSKGTGGAASAAVDQESLTPSAGPPPGDAGSTAGTASEGASSPVVSKDFKIQCAVHVAAGASAILRRTIMLPTSITAASLVWRHHKSNAHCRLKPFDLFYTSPAAGIYITAALAPKAGDVTYGAAHRLLSGCTSRGALRETLALTLGTCTASMKKMAQLQVGNLLLRFTFLAAQISTHSDTVGNGEHPGRVRTFGARAFPTRMSQLLAEGIQQRIDEGYQEKPELPVEAESLASGQRQPALMPSRGGAPAEGHGAAGLLGGPSADDAAVGSGALGARLRARRSHLAAAWGTSFAGGEHPVIIVSGMTAKKEMCLVVGHGHVGAEGVDVSIEPCENAVREGDGRDVWHFDSKGRIHDEMGGKCMTWDEEAGNGEGRLVMSDCDKSFGANEGNSQWEPTPINQLRSGARPGDLCLSLTGDDKSATEVDVARNADSRATSTFDEVSHGSGRAVDGDASSYWASGPVHEGDHVTYQLSLPGEKEIDALDIRWRISAAVLQSRDQRGRRALDQDIRGVEQSEALRVVEDPAQGPLG</sequence>
<dbReference type="PROSITE" id="PS50231">
    <property type="entry name" value="RICIN_B_LECTIN"/>
    <property type="match status" value="1"/>
</dbReference>
<dbReference type="InterPro" id="IPR005016">
    <property type="entry name" value="TDE1/TMS"/>
</dbReference>
<name>A0ABN9X9S0_9DINO</name>
<protein>
    <recommendedName>
        <fullName evidence="10">Ricin B lectin domain-containing protein</fullName>
    </recommendedName>
</protein>
<organism evidence="8 9">
    <name type="scientific">Prorocentrum cordatum</name>
    <dbReference type="NCBI Taxonomy" id="2364126"/>
    <lineage>
        <taxon>Eukaryota</taxon>
        <taxon>Sar</taxon>
        <taxon>Alveolata</taxon>
        <taxon>Dinophyceae</taxon>
        <taxon>Prorocentrales</taxon>
        <taxon>Prorocentraceae</taxon>
        <taxon>Prorocentrum</taxon>
    </lineage>
</organism>
<feature type="transmembrane region" description="Helical" evidence="7">
    <location>
        <begin position="136"/>
        <end position="154"/>
    </location>
</feature>
<dbReference type="SUPFAM" id="SSF49785">
    <property type="entry name" value="Galactose-binding domain-like"/>
    <property type="match status" value="1"/>
</dbReference>
<evidence type="ECO:0000256" key="6">
    <source>
        <dbReference type="SAM" id="MobiDB-lite"/>
    </source>
</evidence>
<evidence type="ECO:0000256" key="5">
    <source>
        <dbReference type="ARBA" id="ARBA00023136"/>
    </source>
</evidence>
<feature type="compositionally biased region" description="Low complexity" evidence="6">
    <location>
        <begin position="338"/>
        <end position="349"/>
    </location>
</feature>
<keyword evidence="9" id="KW-1185">Reference proteome</keyword>
<evidence type="ECO:0000313" key="8">
    <source>
        <dbReference type="EMBL" id="CAK0894965.1"/>
    </source>
</evidence>
<keyword evidence="4 7" id="KW-1133">Transmembrane helix</keyword>
<feature type="transmembrane region" description="Helical" evidence="7">
    <location>
        <begin position="160"/>
        <end position="181"/>
    </location>
</feature>
<proteinExistence type="inferred from homology"/>
<dbReference type="PANTHER" id="PTHR10383">
    <property type="entry name" value="SERINE INCORPORATOR"/>
    <property type="match status" value="1"/>
</dbReference>
<evidence type="ECO:0008006" key="10">
    <source>
        <dbReference type="Google" id="ProtNLM"/>
    </source>
</evidence>
<keyword evidence="5 7" id="KW-0472">Membrane</keyword>
<accession>A0ABN9X9S0</accession>
<feature type="transmembrane region" description="Helical" evidence="7">
    <location>
        <begin position="106"/>
        <end position="124"/>
    </location>
</feature>
<evidence type="ECO:0000313" key="9">
    <source>
        <dbReference type="Proteomes" id="UP001189429"/>
    </source>
</evidence>
<dbReference type="SUPFAM" id="SSF50370">
    <property type="entry name" value="Ricin B-like lectins"/>
    <property type="match status" value="1"/>
</dbReference>
<keyword evidence="3 7" id="KW-0812">Transmembrane</keyword>
<dbReference type="EMBL" id="CAUYUJ010019971">
    <property type="protein sequence ID" value="CAK0894965.1"/>
    <property type="molecule type" value="Genomic_DNA"/>
</dbReference>
<evidence type="ECO:0000256" key="7">
    <source>
        <dbReference type="SAM" id="Phobius"/>
    </source>
</evidence>
<dbReference type="Proteomes" id="UP001189429">
    <property type="component" value="Unassembled WGS sequence"/>
</dbReference>
<feature type="transmembrane region" description="Helical" evidence="7">
    <location>
        <begin position="264"/>
        <end position="281"/>
    </location>
</feature>
<evidence type="ECO:0000256" key="3">
    <source>
        <dbReference type="ARBA" id="ARBA00022692"/>
    </source>
</evidence>
<feature type="region of interest" description="Disordered" evidence="6">
    <location>
        <begin position="323"/>
        <end position="349"/>
    </location>
</feature>
<evidence type="ECO:0000256" key="1">
    <source>
        <dbReference type="ARBA" id="ARBA00004141"/>
    </source>
</evidence>
<feature type="transmembrane region" description="Helical" evidence="7">
    <location>
        <begin position="211"/>
        <end position="234"/>
    </location>
</feature>
<dbReference type="PANTHER" id="PTHR10383:SF9">
    <property type="entry name" value="SERINE INCORPORATOR, ISOFORM F"/>
    <property type="match status" value="1"/>
</dbReference>
<reference evidence="8" key="1">
    <citation type="submission" date="2023-10" db="EMBL/GenBank/DDBJ databases">
        <authorList>
            <person name="Chen Y."/>
            <person name="Shah S."/>
            <person name="Dougan E. K."/>
            <person name="Thang M."/>
            <person name="Chan C."/>
        </authorList>
    </citation>
    <scope>NUCLEOTIDE SEQUENCE [LARGE SCALE GENOMIC DNA]</scope>
</reference>
<feature type="transmembrane region" description="Helical" evidence="7">
    <location>
        <begin position="46"/>
        <end position="68"/>
    </location>
</feature>
<comment type="subcellular location">
    <subcellularLocation>
        <location evidence="1">Membrane</location>
        <topology evidence="1">Multi-pass membrane protein</topology>
    </subcellularLocation>
</comment>
<feature type="region of interest" description="Disordered" evidence="6">
    <location>
        <begin position="539"/>
        <end position="568"/>
    </location>
</feature>
<evidence type="ECO:0000256" key="4">
    <source>
        <dbReference type="ARBA" id="ARBA00022989"/>
    </source>
</evidence>
<evidence type="ECO:0000256" key="2">
    <source>
        <dbReference type="ARBA" id="ARBA00006665"/>
    </source>
</evidence>
<comment type="caution">
    <text evidence="8">The sequence shown here is derived from an EMBL/GenBank/DDBJ whole genome shotgun (WGS) entry which is preliminary data.</text>
</comment>
<dbReference type="InterPro" id="IPR008979">
    <property type="entry name" value="Galactose-bd-like_sf"/>
</dbReference>
<dbReference type="Pfam" id="PF03348">
    <property type="entry name" value="Serinc"/>
    <property type="match status" value="1"/>
</dbReference>
<gene>
    <name evidence="8" type="ORF">PCOR1329_LOCUS73856</name>
</gene>
<dbReference type="Gene3D" id="2.80.10.50">
    <property type="match status" value="1"/>
</dbReference>
<feature type="transmembrane region" description="Helical" evidence="7">
    <location>
        <begin position="240"/>
        <end position="257"/>
    </location>
</feature>